<evidence type="ECO:0000256" key="1">
    <source>
        <dbReference type="SAM" id="MobiDB-lite"/>
    </source>
</evidence>
<dbReference type="EMBL" id="CP111019">
    <property type="protein sequence ID" value="WAR11789.1"/>
    <property type="molecule type" value="Genomic_DNA"/>
</dbReference>
<dbReference type="Proteomes" id="UP001164746">
    <property type="component" value="Chromosome 8"/>
</dbReference>
<reference evidence="2" key="1">
    <citation type="submission" date="2022-11" db="EMBL/GenBank/DDBJ databases">
        <title>Centuries of genome instability and evolution in soft-shell clam transmissible cancer (bioRxiv).</title>
        <authorList>
            <person name="Hart S.F.M."/>
            <person name="Yonemitsu M.A."/>
            <person name="Giersch R.M."/>
            <person name="Beal B.F."/>
            <person name="Arriagada G."/>
            <person name="Davis B.W."/>
            <person name="Ostrander E.A."/>
            <person name="Goff S.P."/>
            <person name="Metzger M.J."/>
        </authorList>
    </citation>
    <scope>NUCLEOTIDE SEQUENCE</scope>
    <source>
        <strain evidence="2">MELC-2E11</strain>
        <tissue evidence="2">Siphon/mantle</tissue>
    </source>
</reference>
<feature type="compositionally biased region" description="Basic and acidic residues" evidence="1">
    <location>
        <begin position="183"/>
        <end position="195"/>
    </location>
</feature>
<evidence type="ECO:0000313" key="3">
    <source>
        <dbReference type="Proteomes" id="UP001164746"/>
    </source>
</evidence>
<feature type="region of interest" description="Disordered" evidence="1">
    <location>
        <begin position="183"/>
        <end position="203"/>
    </location>
</feature>
<proteinExistence type="predicted"/>
<keyword evidence="3" id="KW-1185">Reference proteome</keyword>
<organism evidence="2 3">
    <name type="scientific">Mya arenaria</name>
    <name type="common">Soft-shell clam</name>
    <dbReference type="NCBI Taxonomy" id="6604"/>
    <lineage>
        <taxon>Eukaryota</taxon>
        <taxon>Metazoa</taxon>
        <taxon>Spiralia</taxon>
        <taxon>Lophotrochozoa</taxon>
        <taxon>Mollusca</taxon>
        <taxon>Bivalvia</taxon>
        <taxon>Autobranchia</taxon>
        <taxon>Heteroconchia</taxon>
        <taxon>Euheterodonta</taxon>
        <taxon>Imparidentia</taxon>
        <taxon>Neoheterodontei</taxon>
        <taxon>Myida</taxon>
        <taxon>Myoidea</taxon>
        <taxon>Myidae</taxon>
        <taxon>Mya</taxon>
    </lineage>
</organism>
<gene>
    <name evidence="2" type="ORF">MAR_025969</name>
</gene>
<accession>A0ABY7ERN3</accession>
<sequence>MLQNYGWKLILAKFKKAKKINIHSSTRVGKVKAGMLENGLSMPQLSRYCDTLTDARVLLLNRHYEVRRDVPLQEKTVSFPAISRLHPILSAQLVVKKALSWIGEILTSEIGVDSNSVGKMGYNLPVDKQRVPYGCYSDIAILADRFQAVTFGERVEPIVPPRNETPLPKDRIKVCLNTKKKESKITFPDSAERMKQNHQQQQN</sequence>
<evidence type="ECO:0000313" key="2">
    <source>
        <dbReference type="EMBL" id="WAR11789.1"/>
    </source>
</evidence>
<name>A0ABY7ERN3_MYAAR</name>
<protein>
    <submittedName>
        <fullName evidence="2">Uncharacterized protein</fullName>
    </submittedName>
</protein>